<protein>
    <submittedName>
        <fullName evidence="2">Uncharacterized protein</fullName>
    </submittedName>
</protein>
<gene>
    <name evidence="2" type="ORF">XCR1_1270013</name>
</gene>
<feature type="transmembrane region" description="Helical" evidence="1">
    <location>
        <begin position="21"/>
        <end position="42"/>
    </location>
</feature>
<reference evidence="2 3" key="1">
    <citation type="submission" date="2013-11" db="EMBL/GenBank/DDBJ databases">
        <title>Draft genome sequence and annotation of the entomopathogenic bacterium, Xenorhabdus cabanillasi strain JM26.</title>
        <authorList>
            <person name="Gualtieri M."/>
            <person name="Ogier J.C."/>
            <person name="Pages S."/>
            <person name="Givaudan A."/>
            <person name="Gaudriault S."/>
        </authorList>
    </citation>
    <scope>NUCLEOTIDE SEQUENCE [LARGE SCALE GENOMIC DNA]</scope>
    <source>
        <strain evidence="2 3">JM26</strain>
    </source>
</reference>
<proteinExistence type="predicted"/>
<dbReference type="AlphaFoldDB" id="W1IQH2"/>
<evidence type="ECO:0000256" key="1">
    <source>
        <dbReference type="SAM" id="Phobius"/>
    </source>
</evidence>
<evidence type="ECO:0000313" key="3">
    <source>
        <dbReference type="Proteomes" id="UP000019197"/>
    </source>
</evidence>
<comment type="caution">
    <text evidence="2">The sequence shown here is derived from an EMBL/GenBank/DDBJ whole genome shotgun (WGS) entry which is preliminary data.</text>
</comment>
<evidence type="ECO:0000313" key="2">
    <source>
        <dbReference type="EMBL" id="CDL79881.1"/>
    </source>
</evidence>
<accession>W1IQH2</accession>
<keyword evidence="1" id="KW-1133">Transmembrane helix</keyword>
<dbReference type="EMBL" id="CBXE010000032">
    <property type="protein sequence ID" value="CDL79881.1"/>
    <property type="molecule type" value="Genomic_DNA"/>
</dbReference>
<keyword evidence="1" id="KW-0472">Membrane</keyword>
<dbReference type="Proteomes" id="UP000019197">
    <property type="component" value="Unassembled WGS sequence"/>
</dbReference>
<organism evidence="2 3">
    <name type="scientific">Xenorhabdus cabanillasii JM26</name>
    <dbReference type="NCBI Taxonomy" id="1427517"/>
    <lineage>
        <taxon>Bacteria</taxon>
        <taxon>Pseudomonadati</taxon>
        <taxon>Pseudomonadota</taxon>
        <taxon>Gammaproteobacteria</taxon>
        <taxon>Enterobacterales</taxon>
        <taxon>Morganellaceae</taxon>
        <taxon>Xenorhabdus</taxon>
    </lineage>
</organism>
<name>W1IQH2_9GAMM</name>
<keyword evidence="1" id="KW-0812">Transmembrane</keyword>
<sequence length="46" mass="5260">MGLLYGFIDANTIAIVNTPELVIFTFYYLSPSIMLILIFNLYKSLL</sequence>